<protein>
    <submittedName>
        <fullName evidence="4">Uncharacterized membrane protein At3g27390 isoform X1</fullName>
    </submittedName>
</protein>
<feature type="transmembrane region" description="Helical" evidence="2">
    <location>
        <begin position="227"/>
        <end position="248"/>
    </location>
</feature>
<dbReference type="Proteomes" id="UP001515500">
    <property type="component" value="Chromosome 8"/>
</dbReference>
<name>A0AB40BWN9_DIOCR</name>
<evidence type="ECO:0000256" key="2">
    <source>
        <dbReference type="SAM" id="Phobius"/>
    </source>
</evidence>
<feature type="compositionally biased region" description="Polar residues" evidence="1">
    <location>
        <begin position="576"/>
        <end position="587"/>
    </location>
</feature>
<reference evidence="4" key="1">
    <citation type="submission" date="2025-08" db="UniProtKB">
        <authorList>
            <consortium name="RefSeq"/>
        </authorList>
    </citation>
    <scope>IDENTIFICATION</scope>
</reference>
<feature type="transmembrane region" description="Helical" evidence="2">
    <location>
        <begin position="254"/>
        <end position="273"/>
    </location>
</feature>
<proteinExistence type="predicted"/>
<sequence>MEVPIGSLAKLWSFISFLPFFSLLLLLGILKAVVIGPIVAAIIFIGNSAVIIGLWPAHLLWTYYCVIKTRRFGLTLKMLVLVVLPVPLVLWPVLGVLGSLALGIGYGYFTPLIATFEAVGEHVADKLYHCFIDGCWSSIRGGCTVVSDFLDVCFHSYFSYMDDLSENIEDDEKPLDVELTKIPGCVLVCLLALPIDVPVISTLAVFKSPYMLLKGWQRLFHDLIGREGPFLETVCVPFAGLAIILWPIAVTGAVVTAFICSFFLGFYGGIIAYQEDSLKMGLAYIVSVISLFDEYTNDLLYLREGSCFPRLNYRKHQNHSATPETERKKLGEQYKVENDNLRLNVNRTKLAPQQSKTLKKAIQQLEPIQIWDWLFRSCELNGRILMSEGLIRLADIEECIIKGRCKKLSIRLPAWCILHCLLQSAKSDSHGLLISDGVELTDFNWPKDKVLEWLLGPLIIMKEQIKQLALEENEENYLRKLIMAYNNDKLEDWDESGFPSDDNVRRAQLQAILRRLQGIVASMTRIPGFRRRFNNLIKAFYLDSVNAGSSNQTGTKLKSRKSKDDDNNKRKARSNSLDISSSNREIV</sequence>
<evidence type="ECO:0000313" key="4">
    <source>
        <dbReference type="RefSeq" id="XP_039131338.1"/>
    </source>
</evidence>
<feature type="transmembrane region" description="Helical" evidence="2">
    <location>
        <begin position="78"/>
        <end position="109"/>
    </location>
</feature>
<evidence type="ECO:0000256" key="1">
    <source>
        <dbReference type="SAM" id="MobiDB-lite"/>
    </source>
</evidence>
<accession>A0AB40BWN9</accession>
<dbReference type="GeneID" id="120267728"/>
<dbReference type="RefSeq" id="XP_039131338.1">
    <property type="nucleotide sequence ID" value="XM_039275404.1"/>
</dbReference>
<dbReference type="GO" id="GO:0010228">
    <property type="term" value="P:vegetative to reproductive phase transition of meristem"/>
    <property type="evidence" value="ECO:0007669"/>
    <property type="project" value="TreeGrafter"/>
</dbReference>
<feature type="region of interest" description="Disordered" evidence="1">
    <location>
        <begin position="548"/>
        <end position="587"/>
    </location>
</feature>
<feature type="transmembrane region" description="Helical" evidence="2">
    <location>
        <begin position="12"/>
        <end position="32"/>
    </location>
</feature>
<organism evidence="3 4">
    <name type="scientific">Dioscorea cayennensis subsp. rotundata</name>
    <name type="common">White Guinea yam</name>
    <name type="synonym">Dioscorea rotundata</name>
    <dbReference type="NCBI Taxonomy" id="55577"/>
    <lineage>
        <taxon>Eukaryota</taxon>
        <taxon>Viridiplantae</taxon>
        <taxon>Streptophyta</taxon>
        <taxon>Embryophyta</taxon>
        <taxon>Tracheophyta</taxon>
        <taxon>Spermatophyta</taxon>
        <taxon>Magnoliopsida</taxon>
        <taxon>Liliopsida</taxon>
        <taxon>Dioscoreales</taxon>
        <taxon>Dioscoreaceae</taxon>
        <taxon>Dioscorea</taxon>
    </lineage>
</organism>
<keyword evidence="3" id="KW-1185">Reference proteome</keyword>
<feature type="transmembrane region" description="Helical" evidence="2">
    <location>
        <begin position="38"/>
        <end position="66"/>
    </location>
</feature>
<feature type="transmembrane region" description="Helical" evidence="2">
    <location>
        <begin position="181"/>
        <end position="206"/>
    </location>
</feature>
<dbReference type="PANTHER" id="PTHR31133">
    <property type="entry name" value="MEMBRANE PROTEIN"/>
    <property type="match status" value="1"/>
</dbReference>
<dbReference type="PANTHER" id="PTHR31133:SF2">
    <property type="entry name" value="EXPRESSED PROTEIN"/>
    <property type="match status" value="1"/>
</dbReference>
<dbReference type="AlphaFoldDB" id="A0AB40BWN9"/>
<keyword evidence="2" id="KW-0472">Membrane</keyword>
<dbReference type="InterPro" id="IPR040229">
    <property type="entry name" value="At3g27390-like"/>
</dbReference>
<evidence type="ECO:0000313" key="3">
    <source>
        <dbReference type="Proteomes" id="UP001515500"/>
    </source>
</evidence>
<keyword evidence="2" id="KW-0812">Transmembrane</keyword>
<gene>
    <name evidence="4" type="primary">LOC120267728</name>
</gene>
<keyword evidence="2" id="KW-1133">Transmembrane helix</keyword>